<dbReference type="AlphaFoldDB" id="A0A2H0UGL7"/>
<feature type="transmembrane region" description="Helical" evidence="1">
    <location>
        <begin position="12"/>
        <end position="34"/>
    </location>
</feature>
<comment type="caution">
    <text evidence="3">The sequence shown here is derived from an EMBL/GenBank/DDBJ whole genome shotgun (WGS) entry which is preliminary data.</text>
</comment>
<gene>
    <name evidence="3" type="ORF">COU15_00400</name>
</gene>
<proteinExistence type="predicted"/>
<keyword evidence="1" id="KW-1133">Transmembrane helix</keyword>
<evidence type="ECO:0000313" key="3">
    <source>
        <dbReference type="EMBL" id="PIR85542.1"/>
    </source>
</evidence>
<sequence length="408" mass="46864">MRIVLRFITLSLLLVIPIGIWLAPGVVAFIFGGIFFLSPLWLPILLTAILIPLWLVYVRSQYVSNIPYTVLELKPGLETPKTARAMELVFYSLYHRSHVSWKESFFIGKMRMPWSFELMAHNGEVRFFMRVPTSHRATIESRIRSEYRDIDIDQTNDYIRQVAFDSLSMKLAVSEYTLGKPDPYPLKTYEAYESVKKAEDPFLNLVESLASLKNQEYFCISYIVRPHQRDREKFWKAPEDTLHGDAEGEIGNIIGSQGDVRSLPDTKKRVVEAIEEALTKPAFDVGVRAVYFAPRSQFDDVRAESLNTLFDEFSDPNLNVLVPKNPREAISWPLSDIFSAVPPLESSYLFDLYKRRAFFAPPYYGDSFVLNTAEFATIFHIPHIVRTSPLANKNKLEPPENVPHMPIS</sequence>
<evidence type="ECO:0000256" key="1">
    <source>
        <dbReference type="SAM" id="Phobius"/>
    </source>
</evidence>
<accession>A0A2H0UGL7</accession>
<dbReference type="InterPro" id="IPR058441">
    <property type="entry name" value="DUF8128"/>
</dbReference>
<keyword evidence="1" id="KW-0472">Membrane</keyword>
<name>A0A2H0UGL7_9BACT</name>
<protein>
    <recommendedName>
        <fullName evidence="2">DUF8128 domain-containing protein</fullName>
    </recommendedName>
</protein>
<evidence type="ECO:0000259" key="2">
    <source>
        <dbReference type="Pfam" id="PF26449"/>
    </source>
</evidence>
<feature type="domain" description="DUF8128" evidence="2">
    <location>
        <begin position="114"/>
        <end position="382"/>
    </location>
</feature>
<keyword evidence="1" id="KW-0812">Transmembrane</keyword>
<dbReference type="Pfam" id="PF26449">
    <property type="entry name" value="DUF8128"/>
    <property type="match status" value="1"/>
</dbReference>
<dbReference type="EMBL" id="PFBH01000001">
    <property type="protein sequence ID" value="PIR85542.1"/>
    <property type="molecule type" value="Genomic_DNA"/>
</dbReference>
<organism evidence="3 4">
    <name type="scientific">Candidatus Kaiserbacteria bacterium CG10_big_fil_rev_8_21_14_0_10_45_20</name>
    <dbReference type="NCBI Taxonomy" id="1974607"/>
    <lineage>
        <taxon>Bacteria</taxon>
        <taxon>Candidatus Kaiseribacteriota</taxon>
    </lineage>
</organism>
<feature type="transmembrane region" description="Helical" evidence="1">
    <location>
        <begin position="40"/>
        <end position="58"/>
    </location>
</feature>
<dbReference type="Proteomes" id="UP000229315">
    <property type="component" value="Unassembled WGS sequence"/>
</dbReference>
<reference evidence="4" key="1">
    <citation type="submission" date="2017-09" db="EMBL/GenBank/DDBJ databases">
        <title>Depth-based differentiation of microbial function through sediment-hosted aquifers and enrichment of novel symbionts in the deep terrestrial subsurface.</title>
        <authorList>
            <person name="Probst A.J."/>
            <person name="Ladd B."/>
            <person name="Jarett J.K."/>
            <person name="Geller-Mcgrath D.E."/>
            <person name="Sieber C.M.K."/>
            <person name="Emerson J.B."/>
            <person name="Anantharaman K."/>
            <person name="Thomas B.C."/>
            <person name="Malmstrom R."/>
            <person name="Stieglmeier M."/>
            <person name="Klingl A."/>
            <person name="Woyke T."/>
            <person name="Ryan C.M."/>
            <person name="Banfield J.F."/>
        </authorList>
    </citation>
    <scope>NUCLEOTIDE SEQUENCE [LARGE SCALE GENOMIC DNA]</scope>
</reference>
<evidence type="ECO:0000313" key="4">
    <source>
        <dbReference type="Proteomes" id="UP000229315"/>
    </source>
</evidence>